<proteinExistence type="predicted"/>
<organism evidence="1">
    <name type="scientific">Picea glauca</name>
    <name type="common">White spruce</name>
    <name type="synonym">Pinus glauca</name>
    <dbReference type="NCBI Taxonomy" id="3330"/>
    <lineage>
        <taxon>Eukaryota</taxon>
        <taxon>Viridiplantae</taxon>
        <taxon>Streptophyta</taxon>
        <taxon>Embryophyta</taxon>
        <taxon>Tracheophyta</taxon>
        <taxon>Spermatophyta</taxon>
        <taxon>Pinopsida</taxon>
        <taxon>Pinidae</taxon>
        <taxon>Conifers I</taxon>
        <taxon>Pinales</taxon>
        <taxon>Pinaceae</taxon>
        <taxon>Picea</taxon>
    </lineage>
</organism>
<reference evidence="1" key="1">
    <citation type="journal article" date="2015" name="Genome Biol. Evol.">
        <title>Organellar Genomes of White Spruce (Picea glauca): Assembly and Annotation.</title>
        <authorList>
            <person name="Jackman S.D."/>
            <person name="Warren R.L."/>
            <person name="Gibb E.A."/>
            <person name="Vandervalk B.P."/>
            <person name="Mohamadi H."/>
            <person name="Chu J."/>
            <person name="Raymond A."/>
            <person name="Pleasance S."/>
            <person name="Coope R."/>
            <person name="Wildung M.R."/>
            <person name="Ritland C.E."/>
            <person name="Bousquet J."/>
            <person name="Jones S.J."/>
            <person name="Bohlmann J."/>
            <person name="Birol I."/>
        </authorList>
    </citation>
    <scope>NUCLEOTIDE SEQUENCE [LARGE SCALE GENOMIC DNA]</scope>
    <source>
        <tissue evidence="1">Flushing bud</tissue>
    </source>
</reference>
<name>A0A117NG32_PICGL</name>
<keyword evidence="1" id="KW-0496">Mitochondrion</keyword>
<accession>A0A117NG32</accession>
<dbReference type="AlphaFoldDB" id="A0A117NG32"/>
<sequence length="73" mass="9042">MSTVREDKLTRIKSLNPRALSYQLDYHINWWTLEKTLDYHRIWWNHTLIENGHNRRPHLTYLKDIDMAMQSLY</sequence>
<gene>
    <name evidence="1" type="ORF">ABT39_MTgene1921</name>
</gene>
<dbReference type="EMBL" id="LKAM01000013">
    <property type="protein sequence ID" value="KUM46115.1"/>
    <property type="molecule type" value="Genomic_DNA"/>
</dbReference>
<evidence type="ECO:0000313" key="1">
    <source>
        <dbReference type="EMBL" id="KUM46115.1"/>
    </source>
</evidence>
<geneLocation type="mitochondrion" evidence="1"/>
<protein>
    <submittedName>
        <fullName evidence="1">Uncharacterized protein</fullName>
    </submittedName>
</protein>
<comment type="caution">
    <text evidence="1">The sequence shown here is derived from an EMBL/GenBank/DDBJ whole genome shotgun (WGS) entry which is preliminary data.</text>
</comment>